<sequence>MAKRHAPISLANESDNEHSNKRRTYNLRRRPGLNDRNPGKKAGKLSDQKQGQQKKKQDTDKITYLVAKHVAQDKAEYSRLSGGVPESDGEEAFVLKSLSKRPTHPPNPPDAPNTVKSKRNNNSRRAMDVDGKIPEQKLTQAEKHRLIVETLRATVLAQGGTVAPWEGSQVSGEGPRTLASTTSITKSDSMNQKSPGIPRGLISGWRNKVQPPRSHKSHSQTASKDDSLGGFTDDDVTHHCPPPPATPSVARGHPLTPPVSYHRPPVPSVSHHRPTTPPASHHHPAASLVTLSSLTSLRRPLPFGVEVSILTRSHGNTASTASSSRAQQAPPSSSNPSSEQTLGKKSTAKRSKKLNKGKGKRKFFLEFVQQIVDFKEPEGGYIVTRGSPIYHEGLIRMVRQQLITLSVEDTATYCLEAIHNDTTYYYDVVEGCPIGPYQSIVIFEVYGSAHYKKIQHSFLDELDIKDTEHIRRSHPYGAIALTAYADSDFEDFAYAMNCYHPAIHVAPPLSARYRTAPRIRYQEAVENGDMPVDDVFDGGDSDVPPVDTFDDDWDFMQTD</sequence>
<gene>
    <name evidence="2" type="ORF">NLI96_g11386</name>
</gene>
<proteinExistence type="predicted"/>
<feature type="region of interest" description="Disordered" evidence="1">
    <location>
        <begin position="316"/>
        <end position="355"/>
    </location>
</feature>
<comment type="caution">
    <text evidence="2">The sequence shown here is derived from an EMBL/GenBank/DDBJ whole genome shotgun (WGS) entry which is preliminary data.</text>
</comment>
<feature type="region of interest" description="Disordered" evidence="1">
    <location>
        <begin position="1"/>
        <end position="137"/>
    </location>
</feature>
<feature type="compositionally biased region" description="Polar residues" evidence="1">
    <location>
        <begin position="178"/>
        <end position="194"/>
    </location>
</feature>
<evidence type="ECO:0000313" key="3">
    <source>
        <dbReference type="Proteomes" id="UP001212997"/>
    </source>
</evidence>
<feature type="compositionally biased region" description="Basic and acidic residues" evidence="1">
    <location>
        <begin position="125"/>
        <end position="137"/>
    </location>
</feature>
<dbReference type="Proteomes" id="UP001212997">
    <property type="component" value="Unassembled WGS sequence"/>
</dbReference>
<feature type="compositionally biased region" description="Basic residues" evidence="1">
    <location>
        <begin position="346"/>
        <end position="355"/>
    </location>
</feature>
<evidence type="ECO:0000313" key="2">
    <source>
        <dbReference type="EMBL" id="KAJ3476113.1"/>
    </source>
</evidence>
<reference evidence="2" key="1">
    <citation type="submission" date="2022-07" db="EMBL/GenBank/DDBJ databases">
        <title>Genome Sequence of Physisporinus lineatus.</title>
        <authorList>
            <person name="Buettner E."/>
        </authorList>
    </citation>
    <scope>NUCLEOTIDE SEQUENCE</scope>
    <source>
        <strain evidence="2">VT162</strain>
    </source>
</reference>
<organism evidence="2 3">
    <name type="scientific">Meripilus lineatus</name>
    <dbReference type="NCBI Taxonomy" id="2056292"/>
    <lineage>
        <taxon>Eukaryota</taxon>
        <taxon>Fungi</taxon>
        <taxon>Dikarya</taxon>
        <taxon>Basidiomycota</taxon>
        <taxon>Agaricomycotina</taxon>
        <taxon>Agaricomycetes</taxon>
        <taxon>Polyporales</taxon>
        <taxon>Meripilaceae</taxon>
        <taxon>Meripilus</taxon>
    </lineage>
</organism>
<feature type="compositionally biased region" description="Basic residues" evidence="1">
    <location>
        <begin position="270"/>
        <end position="283"/>
    </location>
</feature>
<evidence type="ECO:0000256" key="1">
    <source>
        <dbReference type="SAM" id="MobiDB-lite"/>
    </source>
</evidence>
<feature type="region of interest" description="Disordered" evidence="1">
    <location>
        <begin position="165"/>
        <end position="283"/>
    </location>
</feature>
<accession>A0AAD5URV1</accession>
<name>A0AAD5URV1_9APHY</name>
<keyword evidence="3" id="KW-1185">Reference proteome</keyword>
<dbReference type="EMBL" id="JANAWD010000750">
    <property type="protein sequence ID" value="KAJ3476113.1"/>
    <property type="molecule type" value="Genomic_DNA"/>
</dbReference>
<feature type="compositionally biased region" description="Basic residues" evidence="1">
    <location>
        <begin position="20"/>
        <end position="31"/>
    </location>
</feature>
<protein>
    <submittedName>
        <fullName evidence="2">Uncharacterized protein</fullName>
    </submittedName>
</protein>
<feature type="compositionally biased region" description="Low complexity" evidence="1">
    <location>
        <begin position="317"/>
        <end position="341"/>
    </location>
</feature>
<dbReference type="AlphaFoldDB" id="A0AAD5URV1"/>